<dbReference type="RefSeq" id="WP_095595706.1">
    <property type="nucleotide sequence ID" value="NZ_BMKN01000001.1"/>
</dbReference>
<dbReference type="PANTHER" id="PTHR39434">
    <property type="match status" value="1"/>
</dbReference>
<comment type="caution">
    <text evidence="1">The sequence shown here is derived from an EMBL/GenBank/DDBJ whole genome shotgun (WGS) entry which is preliminary data.</text>
</comment>
<proteinExistence type="predicted"/>
<organism evidence="1 2">
    <name type="scientific">Actibacterium pelagium</name>
    <dbReference type="NCBI Taxonomy" id="2029103"/>
    <lineage>
        <taxon>Bacteria</taxon>
        <taxon>Pseudomonadati</taxon>
        <taxon>Pseudomonadota</taxon>
        <taxon>Alphaproteobacteria</taxon>
        <taxon>Rhodobacterales</taxon>
        <taxon>Roseobacteraceae</taxon>
        <taxon>Actibacterium</taxon>
    </lineage>
</organism>
<dbReference type="EMBL" id="BMKN01000001">
    <property type="protein sequence ID" value="GGE48200.1"/>
    <property type="molecule type" value="Genomic_DNA"/>
</dbReference>
<dbReference type="AlphaFoldDB" id="A0A917EIU3"/>
<keyword evidence="2" id="KW-1185">Reference proteome</keyword>
<name>A0A917EIU3_9RHOB</name>
<dbReference type="Proteomes" id="UP000606730">
    <property type="component" value="Unassembled WGS sequence"/>
</dbReference>
<dbReference type="PANTHER" id="PTHR39434:SF1">
    <property type="entry name" value="VOC DOMAIN-CONTAINING PROTEIN"/>
    <property type="match status" value="1"/>
</dbReference>
<dbReference type="OrthoDB" id="793940at2"/>
<dbReference type="GO" id="GO:0051213">
    <property type="term" value="F:dioxygenase activity"/>
    <property type="evidence" value="ECO:0007669"/>
    <property type="project" value="UniProtKB-KW"/>
</dbReference>
<protein>
    <submittedName>
        <fullName evidence="1">Dioxygenase</fullName>
    </submittedName>
</protein>
<dbReference type="InterPro" id="IPR029068">
    <property type="entry name" value="Glyas_Bleomycin-R_OHBP_Dase"/>
</dbReference>
<reference evidence="1" key="1">
    <citation type="journal article" date="2014" name="Int. J. Syst. Evol. Microbiol.">
        <title>Complete genome sequence of Corynebacterium casei LMG S-19264T (=DSM 44701T), isolated from a smear-ripened cheese.</title>
        <authorList>
            <consortium name="US DOE Joint Genome Institute (JGI-PGF)"/>
            <person name="Walter F."/>
            <person name="Albersmeier A."/>
            <person name="Kalinowski J."/>
            <person name="Ruckert C."/>
        </authorList>
    </citation>
    <scope>NUCLEOTIDE SEQUENCE</scope>
    <source>
        <strain evidence="1">CGMCC 1.16012</strain>
    </source>
</reference>
<evidence type="ECO:0000313" key="2">
    <source>
        <dbReference type="Proteomes" id="UP000606730"/>
    </source>
</evidence>
<dbReference type="SUPFAM" id="SSF54593">
    <property type="entry name" value="Glyoxalase/Bleomycin resistance protein/Dihydroxybiphenyl dioxygenase"/>
    <property type="match status" value="1"/>
</dbReference>
<dbReference type="Gene3D" id="3.10.180.10">
    <property type="entry name" value="2,3-Dihydroxybiphenyl 1,2-Dioxygenase, domain 1"/>
    <property type="match status" value="1"/>
</dbReference>
<sequence>MPSLSHLAHHVTDLEGARRFCGELLGCAEGPSTETWVDFGFFGHQISLHVGQPFATSNTGKVGDQMVLMPHLGVILDLESWGKLAGRLVASGLEFVIPRTLRFEGDPGEQRTMFFRDPSGSPIKVKGFASTSGVFAS</sequence>
<gene>
    <name evidence="1" type="ORF">GCM10011517_15000</name>
</gene>
<keyword evidence="1" id="KW-0560">Oxidoreductase</keyword>
<keyword evidence="1" id="KW-0223">Dioxygenase</keyword>
<reference evidence="1" key="2">
    <citation type="submission" date="2020-09" db="EMBL/GenBank/DDBJ databases">
        <authorList>
            <person name="Sun Q."/>
            <person name="Zhou Y."/>
        </authorList>
    </citation>
    <scope>NUCLEOTIDE SEQUENCE</scope>
    <source>
        <strain evidence="1">CGMCC 1.16012</strain>
    </source>
</reference>
<accession>A0A917EIU3</accession>
<evidence type="ECO:0000313" key="1">
    <source>
        <dbReference type="EMBL" id="GGE48200.1"/>
    </source>
</evidence>